<feature type="compositionally biased region" description="Low complexity" evidence="1">
    <location>
        <begin position="190"/>
        <end position="201"/>
    </location>
</feature>
<dbReference type="Proteomes" id="UP000613160">
    <property type="component" value="Unassembled WGS sequence"/>
</dbReference>
<reference evidence="3" key="2">
    <citation type="submission" date="2020-09" db="EMBL/GenBank/DDBJ databases">
        <authorList>
            <person name="Sun Q."/>
            <person name="Zhou Y."/>
        </authorList>
    </citation>
    <scope>NUCLEOTIDE SEQUENCE</scope>
    <source>
        <strain evidence="3">CGMCC 1.15493</strain>
    </source>
</reference>
<sequence>MMSRSLIVLATFSASAAHAAMPLAPHQAVYNLSLASESSGIVDAEGRIAMALKTDKCGVYDLDYRFVARFQQEQEFTLTDQQTNSTENLAGTEFEFTTKTFVDGSPEKEIRGAAHQEGETTKVAMQSPVERQFDLPRSAFPMQHTAELIAHAKAGERIVETKLFDGDDDAEKLLTSTAIITPNLTPAAGAAAAMPEPAAPASGKPDPSSAPGEGAQPAPTAAIQKLLAGLASWRISEAYYNSDSDPDGMPVFQTSYVLYENGVSDSLRLDFGSYVLTGSLNQLDLFDATRCQ</sequence>
<dbReference type="GO" id="GO:0005524">
    <property type="term" value="F:ATP binding"/>
    <property type="evidence" value="ECO:0007669"/>
    <property type="project" value="UniProtKB-KW"/>
</dbReference>
<dbReference type="AlphaFoldDB" id="A0A917DIL9"/>
<evidence type="ECO:0000256" key="1">
    <source>
        <dbReference type="SAM" id="MobiDB-lite"/>
    </source>
</evidence>
<keyword evidence="4" id="KW-1185">Reference proteome</keyword>
<dbReference type="EMBL" id="BMJJ01000015">
    <property type="protein sequence ID" value="GGD39314.1"/>
    <property type="molecule type" value="Genomic_DNA"/>
</dbReference>
<keyword evidence="3" id="KW-0547">Nucleotide-binding</keyword>
<keyword evidence="2" id="KW-0732">Signal</keyword>
<proteinExistence type="predicted"/>
<name>A0A917DIL9_9HYPH</name>
<protein>
    <submittedName>
        <fullName evidence="3">ATP-binding protein</fullName>
    </submittedName>
</protein>
<dbReference type="RefSeq" id="WP_188854942.1">
    <property type="nucleotide sequence ID" value="NZ_BMJJ01000015.1"/>
</dbReference>
<keyword evidence="3" id="KW-0067">ATP-binding</keyword>
<feature type="region of interest" description="Disordered" evidence="1">
    <location>
        <begin position="190"/>
        <end position="218"/>
    </location>
</feature>
<feature type="signal peptide" evidence="2">
    <location>
        <begin position="1"/>
        <end position="19"/>
    </location>
</feature>
<comment type="caution">
    <text evidence="3">The sequence shown here is derived from an EMBL/GenBank/DDBJ whole genome shotgun (WGS) entry which is preliminary data.</text>
</comment>
<dbReference type="InterPro" id="IPR015000">
    <property type="entry name" value="EipB-like"/>
</dbReference>
<gene>
    <name evidence="3" type="ORF">GCM10011335_47590</name>
</gene>
<dbReference type="Pfam" id="PF08904">
    <property type="entry name" value="EipB_like"/>
    <property type="match status" value="2"/>
</dbReference>
<organism evidence="3 4">
    <name type="scientific">Aureimonas glaciei</name>
    <dbReference type="NCBI Taxonomy" id="1776957"/>
    <lineage>
        <taxon>Bacteria</taxon>
        <taxon>Pseudomonadati</taxon>
        <taxon>Pseudomonadota</taxon>
        <taxon>Alphaproteobacteria</taxon>
        <taxon>Hyphomicrobiales</taxon>
        <taxon>Aurantimonadaceae</taxon>
        <taxon>Aureimonas</taxon>
    </lineage>
</organism>
<reference evidence="3" key="1">
    <citation type="journal article" date="2014" name="Int. J. Syst. Evol. Microbiol.">
        <title>Complete genome sequence of Corynebacterium casei LMG S-19264T (=DSM 44701T), isolated from a smear-ripened cheese.</title>
        <authorList>
            <consortium name="US DOE Joint Genome Institute (JGI-PGF)"/>
            <person name="Walter F."/>
            <person name="Albersmeier A."/>
            <person name="Kalinowski J."/>
            <person name="Ruckert C."/>
        </authorList>
    </citation>
    <scope>NUCLEOTIDE SEQUENCE</scope>
    <source>
        <strain evidence="3">CGMCC 1.15493</strain>
    </source>
</reference>
<evidence type="ECO:0000256" key="2">
    <source>
        <dbReference type="SAM" id="SignalP"/>
    </source>
</evidence>
<feature type="chain" id="PRO_5037022985" evidence="2">
    <location>
        <begin position="20"/>
        <end position="292"/>
    </location>
</feature>
<accession>A0A917DIL9</accession>
<evidence type="ECO:0000313" key="4">
    <source>
        <dbReference type="Proteomes" id="UP000613160"/>
    </source>
</evidence>
<evidence type="ECO:0000313" key="3">
    <source>
        <dbReference type="EMBL" id="GGD39314.1"/>
    </source>
</evidence>